<dbReference type="PANTHER" id="PTHR30055:SF223">
    <property type="entry name" value="HTH-TYPE TRANSCRIPTIONAL REGULATOR UIDR"/>
    <property type="match status" value="1"/>
</dbReference>
<dbReference type="EMBL" id="JADQDC010000003">
    <property type="protein sequence ID" value="MBF9150635.1"/>
    <property type="molecule type" value="Genomic_DNA"/>
</dbReference>
<dbReference type="PRINTS" id="PR00455">
    <property type="entry name" value="HTHTETR"/>
</dbReference>
<evidence type="ECO:0000256" key="2">
    <source>
        <dbReference type="PROSITE-ProRule" id="PRU00335"/>
    </source>
</evidence>
<gene>
    <name evidence="4" type="ORF">I2488_06440</name>
</gene>
<dbReference type="PROSITE" id="PS50977">
    <property type="entry name" value="HTH_TETR_2"/>
    <property type="match status" value="1"/>
</dbReference>
<dbReference type="InterPro" id="IPR036271">
    <property type="entry name" value="Tet_transcr_reg_TetR-rel_C_sf"/>
</dbReference>
<evidence type="ECO:0000313" key="4">
    <source>
        <dbReference type="EMBL" id="MBF9150635.1"/>
    </source>
</evidence>
<evidence type="ECO:0000256" key="1">
    <source>
        <dbReference type="ARBA" id="ARBA00023125"/>
    </source>
</evidence>
<protein>
    <submittedName>
        <fullName evidence="4">TetR/AcrR family transcriptional regulator</fullName>
    </submittedName>
</protein>
<dbReference type="InterPro" id="IPR009057">
    <property type="entry name" value="Homeodomain-like_sf"/>
</dbReference>
<dbReference type="SUPFAM" id="SSF46689">
    <property type="entry name" value="Homeodomain-like"/>
    <property type="match status" value="1"/>
</dbReference>
<dbReference type="Gene3D" id="1.10.357.10">
    <property type="entry name" value="Tetracycline Repressor, domain 2"/>
    <property type="match status" value="1"/>
</dbReference>
<dbReference type="PANTHER" id="PTHR30055">
    <property type="entry name" value="HTH-TYPE TRANSCRIPTIONAL REGULATOR RUTR"/>
    <property type="match status" value="1"/>
</dbReference>
<dbReference type="InterPro" id="IPR039536">
    <property type="entry name" value="TetR_C_Proteobacteria"/>
</dbReference>
<dbReference type="Pfam" id="PF00440">
    <property type="entry name" value="TetR_N"/>
    <property type="match status" value="1"/>
</dbReference>
<dbReference type="RefSeq" id="WP_196274969.1">
    <property type="nucleotide sequence ID" value="NZ_JADQDC010000003.1"/>
</dbReference>
<name>A0ABS0HF26_9SPHN</name>
<keyword evidence="5" id="KW-1185">Reference proteome</keyword>
<evidence type="ECO:0000259" key="3">
    <source>
        <dbReference type="PROSITE" id="PS50977"/>
    </source>
</evidence>
<proteinExistence type="predicted"/>
<dbReference type="Pfam" id="PF14246">
    <property type="entry name" value="TetR_C_7"/>
    <property type="match status" value="1"/>
</dbReference>
<evidence type="ECO:0000313" key="5">
    <source>
        <dbReference type="Proteomes" id="UP000600799"/>
    </source>
</evidence>
<reference evidence="4 5" key="1">
    <citation type="submission" date="2020-11" db="EMBL/GenBank/DDBJ databases">
        <title>The genome sequence of Novosphingobium sp. 1Y9A.</title>
        <authorList>
            <person name="Liu Y."/>
        </authorList>
    </citation>
    <scope>NUCLEOTIDE SEQUENCE [LARGE SCALE GENOMIC DNA]</scope>
    <source>
        <strain evidence="4 5">1Y9A</strain>
    </source>
</reference>
<dbReference type="InterPro" id="IPR050109">
    <property type="entry name" value="HTH-type_TetR-like_transc_reg"/>
</dbReference>
<sequence length="204" mass="22486">MPRVTPADRRDRILAAAREEFAERGFAAARLEDVAKRVGISRAALYLAFDSKEAMFRALVSEVITEMMPKLLPSDYGSLPAPALMRAFVKNAMKRIASPDMAFLPRLIVGEGRNFPELARFYHETAMICVLGAIERLIVHGIARGEFACPDPKIAARSVAGGIIFAALWRNVFEPVGAEPLDIDWMAENHVGMVLYGLCKELPA</sequence>
<feature type="domain" description="HTH tetR-type" evidence="3">
    <location>
        <begin position="7"/>
        <end position="67"/>
    </location>
</feature>
<dbReference type="SUPFAM" id="SSF48498">
    <property type="entry name" value="Tetracyclin repressor-like, C-terminal domain"/>
    <property type="match status" value="1"/>
</dbReference>
<accession>A0ABS0HF26</accession>
<dbReference type="InterPro" id="IPR001647">
    <property type="entry name" value="HTH_TetR"/>
</dbReference>
<organism evidence="4 5">
    <name type="scientific">Novosphingobium jiangmenense</name>
    <dbReference type="NCBI Taxonomy" id="2791981"/>
    <lineage>
        <taxon>Bacteria</taxon>
        <taxon>Pseudomonadati</taxon>
        <taxon>Pseudomonadota</taxon>
        <taxon>Alphaproteobacteria</taxon>
        <taxon>Sphingomonadales</taxon>
        <taxon>Sphingomonadaceae</taxon>
        <taxon>Novosphingobium</taxon>
    </lineage>
</organism>
<comment type="caution">
    <text evidence="4">The sequence shown here is derived from an EMBL/GenBank/DDBJ whole genome shotgun (WGS) entry which is preliminary data.</text>
</comment>
<keyword evidence="1 2" id="KW-0238">DNA-binding</keyword>
<dbReference type="Proteomes" id="UP000600799">
    <property type="component" value="Unassembled WGS sequence"/>
</dbReference>
<feature type="DNA-binding region" description="H-T-H motif" evidence="2">
    <location>
        <begin position="30"/>
        <end position="49"/>
    </location>
</feature>